<dbReference type="InterPro" id="IPR004675">
    <property type="entry name" value="AhpD_core"/>
</dbReference>
<dbReference type="PANTHER" id="PTHR34846:SF10">
    <property type="entry name" value="CYTOPLASMIC PROTEIN"/>
    <property type="match status" value="1"/>
</dbReference>
<gene>
    <name evidence="2" type="ORF">GCM10011289_05530</name>
</gene>
<keyword evidence="3" id="KW-1185">Reference proteome</keyword>
<dbReference type="PANTHER" id="PTHR34846">
    <property type="entry name" value="4-CARBOXYMUCONOLACTONE DECARBOXYLASE FAMILY PROTEIN (AFU_ORTHOLOGUE AFUA_6G11590)"/>
    <property type="match status" value="1"/>
</dbReference>
<sequence length="143" mass="15692">MKTPRLPYHQLAAESFNLLLAAKKVLFNGHLGQGFSALIWLRVSQINGCHFCIAKHTGEAREAGEAEARIATLAQWRDSDAFTPAEQAALEYAECITHLVDGVPDSVFLPLKAHFSDAYIAELTVTIGFMNALNRIAISMYGD</sequence>
<dbReference type="SUPFAM" id="SSF69118">
    <property type="entry name" value="AhpD-like"/>
    <property type="match status" value="1"/>
</dbReference>
<accession>A0A918NYJ9</accession>
<dbReference type="GO" id="GO:0051920">
    <property type="term" value="F:peroxiredoxin activity"/>
    <property type="evidence" value="ECO:0007669"/>
    <property type="project" value="InterPro"/>
</dbReference>
<evidence type="ECO:0000313" key="3">
    <source>
        <dbReference type="Proteomes" id="UP000645257"/>
    </source>
</evidence>
<dbReference type="EMBL" id="BMYX01000002">
    <property type="protein sequence ID" value="GGY06007.1"/>
    <property type="molecule type" value="Genomic_DNA"/>
</dbReference>
<reference evidence="2" key="2">
    <citation type="submission" date="2020-09" db="EMBL/GenBank/DDBJ databases">
        <authorList>
            <person name="Sun Q."/>
            <person name="Kim S."/>
        </authorList>
    </citation>
    <scope>NUCLEOTIDE SEQUENCE</scope>
    <source>
        <strain evidence="2">KCTC 32182</strain>
    </source>
</reference>
<dbReference type="InterPro" id="IPR003779">
    <property type="entry name" value="CMD-like"/>
</dbReference>
<dbReference type="NCBIfam" id="TIGR00778">
    <property type="entry name" value="ahpD_dom"/>
    <property type="match status" value="1"/>
</dbReference>
<evidence type="ECO:0000259" key="1">
    <source>
        <dbReference type="Pfam" id="PF02627"/>
    </source>
</evidence>
<comment type="caution">
    <text evidence="2">The sequence shown here is derived from an EMBL/GenBank/DDBJ whole genome shotgun (WGS) entry which is preliminary data.</text>
</comment>
<reference evidence="2" key="1">
    <citation type="journal article" date="2014" name="Int. J. Syst. Evol. Microbiol.">
        <title>Complete genome sequence of Corynebacterium casei LMG S-19264T (=DSM 44701T), isolated from a smear-ripened cheese.</title>
        <authorList>
            <consortium name="US DOE Joint Genome Institute (JGI-PGF)"/>
            <person name="Walter F."/>
            <person name="Albersmeier A."/>
            <person name="Kalinowski J."/>
            <person name="Ruckert C."/>
        </authorList>
    </citation>
    <scope>NUCLEOTIDE SEQUENCE</scope>
    <source>
        <strain evidence="2">KCTC 32182</strain>
    </source>
</reference>
<organism evidence="2 3">
    <name type="scientific">Paludibacterium paludis</name>
    <dbReference type="NCBI Taxonomy" id="1225769"/>
    <lineage>
        <taxon>Bacteria</taxon>
        <taxon>Pseudomonadati</taxon>
        <taxon>Pseudomonadota</taxon>
        <taxon>Betaproteobacteria</taxon>
        <taxon>Neisseriales</taxon>
        <taxon>Chromobacteriaceae</taxon>
        <taxon>Paludibacterium</taxon>
    </lineage>
</organism>
<dbReference type="InterPro" id="IPR029032">
    <property type="entry name" value="AhpD-like"/>
</dbReference>
<dbReference type="Pfam" id="PF02627">
    <property type="entry name" value="CMD"/>
    <property type="match status" value="1"/>
</dbReference>
<name>A0A918NYJ9_9NEIS</name>
<protein>
    <submittedName>
        <fullName evidence="2">Alkyl hydroperoxide reductase AhpD</fullName>
    </submittedName>
</protein>
<dbReference type="Proteomes" id="UP000645257">
    <property type="component" value="Unassembled WGS sequence"/>
</dbReference>
<proteinExistence type="predicted"/>
<dbReference type="Gene3D" id="1.20.1290.10">
    <property type="entry name" value="AhpD-like"/>
    <property type="match status" value="1"/>
</dbReference>
<dbReference type="AlphaFoldDB" id="A0A918NYJ9"/>
<feature type="domain" description="Carboxymuconolactone decarboxylase-like" evidence="1">
    <location>
        <begin position="22"/>
        <end position="94"/>
    </location>
</feature>
<evidence type="ECO:0000313" key="2">
    <source>
        <dbReference type="EMBL" id="GGY06007.1"/>
    </source>
</evidence>
<dbReference type="RefSeq" id="WP_189530966.1">
    <property type="nucleotide sequence ID" value="NZ_BMYX01000002.1"/>
</dbReference>